<reference evidence="3 4" key="1">
    <citation type="submission" date="2017-02" db="EMBL/GenBank/DDBJ databases">
        <title>The new phylogeny of genus Mycobacterium.</title>
        <authorList>
            <person name="Tortoli E."/>
            <person name="Trovato A."/>
            <person name="Cirillo D.M."/>
        </authorList>
    </citation>
    <scope>NUCLEOTIDE SEQUENCE [LARGE SCALE GENOMIC DNA]</scope>
    <source>
        <strain evidence="3 4">RW6</strain>
    </source>
</reference>
<dbReference type="InterPro" id="IPR036291">
    <property type="entry name" value="NAD(P)-bd_dom_sf"/>
</dbReference>
<dbReference type="STRING" id="1927124.BST13_02590"/>
<dbReference type="EMBL" id="MVHF01000002">
    <property type="protein sequence ID" value="ORA39175.1"/>
    <property type="molecule type" value="Genomic_DNA"/>
</dbReference>
<dbReference type="RefSeq" id="WP_083160316.1">
    <property type="nucleotide sequence ID" value="NZ_MVHF01000002.1"/>
</dbReference>
<dbReference type="AlphaFoldDB" id="A0A1X0BAE6"/>
<dbReference type="InterPro" id="IPR002347">
    <property type="entry name" value="SDR_fam"/>
</dbReference>
<sequence length="248" mass="25965">MTTAAAPDRTTRVAIVTGAASGIGAAIARRLSHHGVRVVALDRSEAVRDIAQEIGGRGLVGDITDAAFTANAVELAQNTEGRLDILVNAAGIQHRTDAVDIDEDSWSRLLEVNLSAAYRLSRQSAKALAATHGCIVNIASLSADRAVPGIVPYGATKAALVQLSRGLAVEMGPDGVRVNAVAPGYIETPMTRDVLSQDEFRSRVLSRIPLRRLADGDDVADVVVFLTSTAARYVTGVVLPVDGGYSIT</sequence>
<evidence type="ECO:0000313" key="4">
    <source>
        <dbReference type="Proteomes" id="UP000192448"/>
    </source>
</evidence>
<keyword evidence="2" id="KW-0560">Oxidoreductase</keyword>
<evidence type="ECO:0000256" key="2">
    <source>
        <dbReference type="ARBA" id="ARBA00023002"/>
    </source>
</evidence>
<dbReference type="Gene3D" id="3.40.50.720">
    <property type="entry name" value="NAD(P)-binding Rossmann-like Domain"/>
    <property type="match status" value="1"/>
</dbReference>
<name>A0A1X0BAE6_9MYCO</name>
<dbReference type="NCBIfam" id="NF005559">
    <property type="entry name" value="PRK07231.1"/>
    <property type="match status" value="1"/>
</dbReference>
<dbReference type="PANTHER" id="PTHR43639">
    <property type="entry name" value="OXIDOREDUCTASE, SHORT-CHAIN DEHYDROGENASE/REDUCTASE FAMILY (AFU_ORTHOLOGUE AFUA_5G02870)"/>
    <property type="match status" value="1"/>
</dbReference>
<dbReference type="PRINTS" id="PR00081">
    <property type="entry name" value="GDHRDH"/>
</dbReference>
<dbReference type="Pfam" id="PF13561">
    <property type="entry name" value="adh_short_C2"/>
    <property type="match status" value="1"/>
</dbReference>
<protein>
    <submittedName>
        <fullName evidence="3">Oxidoreductase</fullName>
    </submittedName>
</protein>
<dbReference type="FunFam" id="3.40.50.720:FF:000084">
    <property type="entry name" value="Short-chain dehydrogenase reductase"/>
    <property type="match status" value="1"/>
</dbReference>
<dbReference type="CDD" id="cd05233">
    <property type="entry name" value="SDR_c"/>
    <property type="match status" value="1"/>
</dbReference>
<keyword evidence="4" id="KW-1185">Reference proteome</keyword>
<dbReference type="PROSITE" id="PS00061">
    <property type="entry name" value="ADH_SHORT"/>
    <property type="match status" value="1"/>
</dbReference>
<comment type="similarity">
    <text evidence="1">Belongs to the short-chain dehydrogenases/reductases (SDR) family.</text>
</comment>
<dbReference type="OrthoDB" id="286404at2"/>
<dbReference type="Proteomes" id="UP000192448">
    <property type="component" value="Unassembled WGS sequence"/>
</dbReference>
<dbReference type="GO" id="GO:0016491">
    <property type="term" value="F:oxidoreductase activity"/>
    <property type="evidence" value="ECO:0007669"/>
    <property type="project" value="UniProtKB-KW"/>
</dbReference>
<dbReference type="InterPro" id="IPR020904">
    <property type="entry name" value="Sc_DH/Rdtase_CS"/>
</dbReference>
<proteinExistence type="inferred from homology"/>
<comment type="caution">
    <text evidence="3">The sequence shown here is derived from an EMBL/GenBank/DDBJ whole genome shotgun (WGS) entry which is preliminary data.</text>
</comment>
<accession>A0A1X0BAE6</accession>
<dbReference type="PANTHER" id="PTHR43639:SF1">
    <property type="entry name" value="SHORT-CHAIN DEHYDROGENASE_REDUCTASE FAMILY PROTEIN"/>
    <property type="match status" value="1"/>
</dbReference>
<dbReference type="PRINTS" id="PR00080">
    <property type="entry name" value="SDRFAMILY"/>
</dbReference>
<evidence type="ECO:0000256" key="1">
    <source>
        <dbReference type="ARBA" id="ARBA00006484"/>
    </source>
</evidence>
<evidence type="ECO:0000313" key="3">
    <source>
        <dbReference type="EMBL" id="ORA39175.1"/>
    </source>
</evidence>
<dbReference type="SUPFAM" id="SSF51735">
    <property type="entry name" value="NAD(P)-binding Rossmann-fold domains"/>
    <property type="match status" value="1"/>
</dbReference>
<gene>
    <name evidence="3" type="ORF">BST13_02590</name>
</gene>
<organism evidence="3 4">
    <name type="scientific">Mycobacterium aquaticum</name>
    <dbReference type="NCBI Taxonomy" id="1927124"/>
    <lineage>
        <taxon>Bacteria</taxon>
        <taxon>Bacillati</taxon>
        <taxon>Actinomycetota</taxon>
        <taxon>Actinomycetes</taxon>
        <taxon>Mycobacteriales</taxon>
        <taxon>Mycobacteriaceae</taxon>
        <taxon>Mycobacterium</taxon>
    </lineage>
</organism>